<comment type="caution">
    <text evidence="1">The sequence shown here is derived from an EMBL/GenBank/DDBJ whole genome shotgun (WGS) entry which is preliminary data.</text>
</comment>
<keyword evidence="2" id="KW-1185">Reference proteome</keyword>
<gene>
    <name evidence="1" type="ORF">P872_07375</name>
</gene>
<sequence>MIGFFQPVQQRPNQFSEIKFKAGSFFCEQTKPPYL</sequence>
<protein>
    <submittedName>
        <fullName evidence="1">Uncharacterized protein</fullName>
    </submittedName>
</protein>
<evidence type="ECO:0000313" key="2">
    <source>
        <dbReference type="Proteomes" id="UP000016843"/>
    </source>
</evidence>
<evidence type="ECO:0000313" key="1">
    <source>
        <dbReference type="EMBL" id="ERM82220.1"/>
    </source>
</evidence>
<dbReference type="Proteomes" id="UP000016843">
    <property type="component" value="Unassembled WGS sequence"/>
</dbReference>
<proteinExistence type="predicted"/>
<reference evidence="1 2" key="1">
    <citation type="journal article" date="2013" name="Genome Announc.">
        <title>Draft Genome Sequence of the Psychrophilic and Alkaliphilic Rhodonellum psychrophilum Strain GCM71T.</title>
        <authorList>
            <person name="Hauptmann A.L."/>
            <person name="Glaring M.A."/>
            <person name="Hallin P.F."/>
            <person name="Prieme A."/>
            <person name="Stougaard P."/>
        </authorList>
    </citation>
    <scope>NUCLEOTIDE SEQUENCE [LARGE SCALE GENOMIC DNA]</scope>
    <source>
        <strain evidence="1 2">GCM71</strain>
    </source>
</reference>
<dbReference type="AlphaFoldDB" id="U5BNU5"/>
<dbReference type="EMBL" id="AWXR01000031">
    <property type="protein sequence ID" value="ERM82220.1"/>
    <property type="molecule type" value="Genomic_DNA"/>
</dbReference>
<organism evidence="1 2">
    <name type="scientific">Rhodonellum psychrophilum GCM71 = DSM 17998</name>
    <dbReference type="NCBI Taxonomy" id="1123057"/>
    <lineage>
        <taxon>Bacteria</taxon>
        <taxon>Pseudomonadati</taxon>
        <taxon>Bacteroidota</taxon>
        <taxon>Cytophagia</taxon>
        <taxon>Cytophagales</taxon>
        <taxon>Cytophagaceae</taxon>
        <taxon>Rhodonellum</taxon>
    </lineage>
</organism>
<accession>U5BNU5</accession>
<name>U5BNU5_9BACT</name>